<keyword evidence="1" id="KW-0812">Transmembrane</keyword>
<feature type="transmembrane region" description="Helical" evidence="1">
    <location>
        <begin position="26"/>
        <end position="44"/>
    </location>
</feature>
<reference evidence="2" key="1">
    <citation type="submission" date="2020-10" db="EMBL/GenBank/DDBJ databases">
        <authorList>
            <person name="Gilroy R."/>
        </authorList>
    </citation>
    <scope>NUCLEOTIDE SEQUENCE</scope>
    <source>
        <strain evidence="2">35461</strain>
    </source>
</reference>
<feature type="transmembrane region" description="Helical" evidence="1">
    <location>
        <begin position="320"/>
        <end position="341"/>
    </location>
</feature>
<keyword evidence="1" id="KW-1133">Transmembrane helix</keyword>
<dbReference type="EMBL" id="DVOR01000127">
    <property type="protein sequence ID" value="HIV09261.1"/>
    <property type="molecule type" value="Genomic_DNA"/>
</dbReference>
<dbReference type="InterPro" id="IPR011990">
    <property type="entry name" value="TPR-like_helical_dom_sf"/>
</dbReference>
<dbReference type="SUPFAM" id="SSF48452">
    <property type="entry name" value="TPR-like"/>
    <property type="match status" value="3"/>
</dbReference>
<comment type="caution">
    <text evidence="2">The sequence shown here is derived from an EMBL/GenBank/DDBJ whole genome shotgun (WGS) entry which is preliminary data.</text>
</comment>
<gene>
    <name evidence="2" type="ORF">IAC79_04015</name>
</gene>
<dbReference type="Pfam" id="PF14559">
    <property type="entry name" value="TPR_19"/>
    <property type="match status" value="1"/>
</dbReference>
<feature type="transmembrane region" description="Helical" evidence="1">
    <location>
        <begin position="193"/>
        <end position="219"/>
    </location>
</feature>
<feature type="transmembrane region" description="Helical" evidence="1">
    <location>
        <begin position="166"/>
        <end position="186"/>
    </location>
</feature>
<organism evidence="2 3">
    <name type="scientific">Candidatus Spyradenecus faecavium</name>
    <dbReference type="NCBI Taxonomy" id="2840947"/>
    <lineage>
        <taxon>Bacteria</taxon>
        <taxon>Pseudomonadati</taxon>
        <taxon>Lentisphaerota</taxon>
        <taxon>Lentisphaeria</taxon>
        <taxon>Lentisphaerales</taxon>
        <taxon>Lentisphaeraceae</taxon>
        <taxon>Lentisphaeraceae incertae sedis</taxon>
        <taxon>Candidatus Spyradenecus</taxon>
    </lineage>
</organism>
<dbReference type="Gene3D" id="1.25.40.10">
    <property type="entry name" value="Tetratricopeptide repeat domain"/>
    <property type="match status" value="3"/>
</dbReference>
<evidence type="ECO:0008006" key="4">
    <source>
        <dbReference type="Google" id="ProtNLM"/>
    </source>
</evidence>
<name>A0A9D1NNC1_9BACT</name>
<protein>
    <recommendedName>
        <fullName evidence="4">Tetratricopeptide repeat protein</fullName>
    </recommendedName>
</protein>
<proteinExistence type="predicted"/>
<sequence>MFSSLLDYLCSRPFPEAPRWRWRLRALLWAAAFGVLAFAVGWALSGDFAVPGENTTALAALSGSPVVMDFIGPRNVLGASHPLLWSLVGLFGATPTMGALNLLGAAVMGVIVALTWLLVRFWCLDGGGEETSTLRLARRAWFASGAVCLAFLFSLPGLYGATTLTFNAWGFMLLLLCAVLQNVYAMSGGRRRLMVLASVVLGACAVETPWVLALVPFFFLRAVVAEWRLWDHSARNLTFWFVGFVAGAAAVLLLATWRVTGGFSPFAVWGVEREVLEHVFLPTVMGWVAGPWLLNVAGAVALPLVAWGVARALLANTRSLGLLIGGVVVTGCAFGLQWGLIPLSPWVNWLAMGGQPLAVGWMGALACGMLAAGWGVQLLARASTMHQDPDTRRELPIVRAGRIVGGVCLAATVAALAVTCGVQTHRFLKLDRAMATRFAEETVGPLQEQGRTYLLGSRTGWIDPHLALVARERGYPLTLFVTALAGKLETDERPPESESEKALDRALRASTYLTRLHTQLWEDPALGDVDRFRLTHLLDYDFYVFVEDFFKAQPNARQIAAAYDLADVWSVLDTRLSVAADAADGAQRAIPDLTYYLPTPARRLATDAEAEAKIAAQQTLQARWADTLAEPELPWWDLNRGTQAAIRRHLGLMANNLGVWLNDQGALAAERAADAARDGKEAEAKALADQSARRLAQAADSYYYAFKTDPGNLSAKLNVFYLCVEQGLLPERRDEISRDFEALVRNLQETGRRYDFGAVGYLYGYIRNYAAFVQRGWGWAATAAPEAILSYLGGRRAALGDAALSNVNIATAAVYELHGQIESSESLYRAVLDSDPDNFEALRGLARLALQRGQVREAGAFLARAEAVIDRYEAGFDAFKTAFKEALSRADARLIVNDDAGAIEALKGDTDLPKEDYQRILEQGEAQGAVFRAEAHRGLARIALREGDRPEAARQLVRAQQAIADAAPPLTPLVFDQAAYLMAKGDLEGAARAVSAYIKANPDALDGWAMLGMIEVERGDRARAANEEADAQERYRAASGHILDNITRLAHKNGQDAYFAHIIRGRLAQSEARKAEAGALSASGIPPAARERWKEARDQYRRAYALRPRIRSRLLESILHIDRRLGDKSAAEADAFAILREEPANPFANFVIGTQRMEDAHFDEARTYFARSYDARGLASGLELINNYAEALARSADPADRARAEALAEDAALRQAPGNYVLRATYALTLALNGKPEQAKETLAQAREIAETRRVPVDPRIGFVDAWIAVGQGKNVEAKRCLDTLRAAIGADLTPRDRHDLAELQKAIR</sequence>
<feature type="transmembrane region" description="Helical" evidence="1">
    <location>
        <begin position="400"/>
        <end position="418"/>
    </location>
</feature>
<feature type="transmembrane region" description="Helical" evidence="1">
    <location>
        <begin position="361"/>
        <end position="380"/>
    </location>
</feature>
<feature type="transmembrane region" description="Helical" evidence="1">
    <location>
        <begin position="239"/>
        <end position="257"/>
    </location>
</feature>
<keyword evidence="1" id="KW-0472">Membrane</keyword>
<evidence type="ECO:0000256" key="1">
    <source>
        <dbReference type="SAM" id="Phobius"/>
    </source>
</evidence>
<evidence type="ECO:0000313" key="2">
    <source>
        <dbReference type="EMBL" id="HIV09261.1"/>
    </source>
</evidence>
<feature type="transmembrane region" description="Helical" evidence="1">
    <location>
        <begin position="99"/>
        <end position="119"/>
    </location>
</feature>
<feature type="transmembrane region" description="Helical" evidence="1">
    <location>
        <begin position="140"/>
        <end position="160"/>
    </location>
</feature>
<dbReference type="Proteomes" id="UP000886845">
    <property type="component" value="Unassembled WGS sequence"/>
</dbReference>
<evidence type="ECO:0000313" key="3">
    <source>
        <dbReference type="Proteomes" id="UP000886845"/>
    </source>
</evidence>
<accession>A0A9D1NNC1</accession>
<reference evidence="2" key="2">
    <citation type="journal article" date="2021" name="PeerJ">
        <title>Extensive microbial diversity within the chicken gut microbiome revealed by metagenomics and culture.</title>
        <authorList>
            <person name="Gilroy R."/>
            <person name="Ravi A."/>
            <person name="Getino M."/>
            <person name="Pursley I."/>
            <person name="Horton D.L."/>
            <person name="Alikhan N.F."/>
            <person name="Baker D."/>
            <person name="Gharbi K."/>
            <person name="Hall N."/>
            <person name="Watson M."/>
            <person name="Adriaenssens E.M."/>
            <person name="Foster-Nyarko E."/>
            <person name="Jarju S."/>
            <person name="Secka A."/>
            <person name="Antonio M."/>
            <person name="Oren A."/>
            <person name="Chaudhuri R.R."/>
            <person name="La Ragione R."/>
            <person name="Hildebrand F."/>
            <person name="Pallen M.J."/>
        </authorList>
    </citation>
    <scope>NUCLEOTIDE SEQUENCE</scope>
    <source>
        <strain evidence="2">35461</strain>
    </source>
</reference>